<keyword evidence="2" id="KW-0479">Metal-binding</keyword>
<dbReference type="Gene3D" id="3.40.720.10">
    <property type="entry name" value="Alkaline Phosphatase, subunit A"/>
    <property type="match status" value="1"/>
</dbReference>
<evidence type="ECO:0000256" key="3">
    <source>
        <dbReference type="ARBA" id="ARBA00023211"/>
    </source>
</evidence>
<evidence type="ECO:0000259" key="5">
    <source>
        <dbReference type="Pfam" id="PF01676"/>
    </source>
</evidence>
<evidence type="ECO:0000313" key="6">
    <source>
        <dbReference type="EMBL" id="SMS15135.1"/>
    </source>
</evidence>
<reference evidence="7" key="1">
    <citation type="submission" date="2017-05" db="EMBL/GenBank/DDBJ databases">
        <authorList>
            <person name="Papadimitriou K."/>
        </authorList>
    </citation>
    <scope>NUCLEOTIDE SEQUENCE [LARGE SCALE GENOMIC DNA]</scope>
    <source>
        <strain evidence="7">ACA-DC 3411</strain>
    </source>
</reference>
<dbReference type="GO" id="GO:0043094">
    <property type="term" value="P:metabolic compound salvage"/>
    <property type="evidence" value="ECO:0007669"/>
    <property type="project" value="InterPro"/>
</dbReference>
<keyword evidence="4 6" id="KW-0413">Isomerase</keyword>
<evidence type="ECO:0000256" key="1">
    <source>
        <dbReference type="ARBA" id="ARBA00010373"/>
    </source>
</evidence>
<dbReference type="PANTHER" id="PTHR21110">
    <property type="entry name" value="PHOSPHOPENTOMUTASE"/>
    <property type="match status" value="1"/>
</dbReference>
<dbReference type="GO" id="GO:0009117">
    <property type="term" value="P:nucleotide metabolic process"/>
    <property type="evidence" value="ECO:0007669"/>
    <property type="project" value="InterPro"/>
</dbReference>
<dbReference type="InterPro" id="IPR017850">
    <property type="entry name" value="Alkaline_phosphatase_core_sf"/>
</dbReference>
<dbReference type="AlphaFoldDB" id="A0A1Y6JZ38"/>
<dbReference type="InterPro" id="IPR006124">
    <property type="entry name" value="Metalloenzyme"/>
</dbReference>
<evidence type="ECO:0000256" key="4">
    <source>
        <dbReference type="ARBA" id="ARBA00023235"/>
    </source>
</evidence>
<comment type="similarity">
    <text evidence="1">Belongs to the phosphopentomutase family.</text>
</comment>
<dbReference type="Pfam" id="PF01676">
    <property type="entry name" value="Metalloenzyme"/>
    <property type="match status" value="1"/>
</dbReference>
<accession>A0A1Y6JZ38</accession>
<evidence type="ECO:0000256" key="2">
    <source>
        <dbReference type="ARBA" id="ARBA00022723"/>
    </source>
</evidence>
<dbReference type="PANTHER" id="PTHR21110:SF0">
    <property type="entry name" value="PHOSPHOPENTOMUTASE"/>
    <property type="match status" value="1"/>
</dbReference>
<name>A0A1Y6JZ38_9LACO</name>
<organism evidence="6 7">
    <name type="scientific">Levilactobacillus zymae</name>
    <dbReference type="NCBI Taxonomy" id="267363"/>
    <lineage>
        <taxon>Bacteria</taxon>
        <taxon>Bacillati</taxon>
        <taxon>Bacillota</taxon>
        <taxon>Bacilli</taxon>
        <taxon>Lactobacillales</taxon>
        <taxon>Lactobacillaceae</taxon>
        <taxon>Levilactobacillus</taxon>
    </lineage>
</organism>
<dbReference type="EC" id="5.4.2.7" evidence="6"/>
<proteinExistence type="inferred from homology"/>
<dbReference type="SUPFAM" id="SSF53649">
    <property type="entry name" value="Alkaline phosphatase-like"/>
    <property type="match status" value="1"/>
</dbReference>
<dbReference type="KEGG" id="lzy:LZ3411_2085"/>
<dbReference type="GO" id="GO:0005829">
    <property type="term" value="C:cytosol"/>
    <property type="evidence" value="ECO:0007669"/>
    <property type="project" value="TreeGrafter"/>
</dbReference>
<dbReference type="Proteomes" id="UP000195412">
    <property type="component" value="Chromosome I"/>
</dbReference>
<dbReference type="InterPro" id="IPR010045">
    <property type="entry name" value="DeoB"/>
</dbReference>
<dbReference type="GO" id="GO:0008973">
    <property type="term" value="F:phosphopentomutase activity"/>
    <property type="evidence" value="ECO:0007669"/>
    <property type="project" value="UniProtKB-EC"/>
</dbReference>
<feature type="domain" description="Metalloenzyme" evidence="5">
    <location>
        <begin position="10"/>
        <end position="262"/>
    </location>
</feature>
<evidence type="ECO:0000313" key="7">
    <source>
        <dbReference type="Proteomes" id="UP000195412"/>
    </source>
</evidence>
<keyword evidence="3" id="KW-0464">Manganese</keyword>
<gene>
    <name evidence="6" type="ORF">LZ3411_2085</name>
</gene>
<sequence length="284" mass="30666">MSHVAFHRIFVVDFAGLGLGEASDANRFQSVGADTLGHVAVSWPGQLKLPTLQQLGLGNIRIDHPVAGVEPVDHPLGFYGRLHMAAQGNRRPTGLREMWDYTGEIRTENVFTTLTAAGYPVTLAGPFLSYLATQTPASRYQVGSNQASFRILYERLNDPASGLTYISLPEMRFAGEHQDLMGFGTALTAADHYLEQVVHDMGANDLLIVTATHAADPTFGLTPTREYLPLLVYSPSRANGFALGIRRTLADVGATILENYGVAATSAGHSLLNEITVASRILCK</sequence>
<dbReference type="GO" id="GO:0000287">
    <property type="term" value="F:magnesium ion binding"/>
    <property type="evidence" value="ECO:0007669"/>
    <property type="project" value="InterPro"/>
</dbReference>
<protein>
    <submittedName>
        <fullName evidence="6">Phosphopentomutase</fullName>
        <ecNumber evidence="6">5.4.2.7</ecNumber>
    </submittedName>
</protein>
<dbReference type="EMBL" id="LT854705">
    <property type="protein sequence ID" value="SMS15135.1"/>
    <property type="molecule type" value="Genomic_DNA"/>
</dbReference>